<feature type="active site" description="Tele-phosphohistidine intermediate" evidence="9">
    <location>
        <position position="294"/>
    </location>
</feature>
<feature type="binding site" evidence="10">
    <location>
        <begin position="293"/>
        <end position="300"/>
    </location>
    <ligand>
        <name>substrate</name>
    </ligand>
</feature>
<dbReference type="GO" id="GO:0005829">
    <property type="term" value="C:cytosol"/>
    <property type="evidence" value="ECO:0007669"/>
    <property type="project" value="TreeGrafter"/>
</dbReference>
<keyword evidence="6" id="KW-0378">Hydrolase</keyword>
<evidence type="ECO:0000256" key="10">
    <source>
        <dbReference type="PIRSR" id="PIRSR613078-2"/>
    </source>
</evidence>
<feature type="region of interest" description="Disordered" evidence="11">
    <location>
        <begin position="560"/>
        <end position="586"/>
    </location>
</feature>
<dbReference type="GO" id="GO:0006003">
    <property type="term" value="P:fructose 2,6-bisphosphate metabolic process"/>
    <property type="evidence" value="ECO:0007669"/>
    <property type="project" value="InterPro"/>
</dbReference>
<feature type="binding site" evidence="10">
    <location>
        <position position="343"/>
    </location>
    <ligand>
        <name>substrate</name>
    </ligand>
</feature>
<evidence type="ECO:0000259" key="12">
    <source>
        <dbReference type="Pfam" id="PF01591"/>
    </source>
</evidence>
<dbReference type="InterPro" id="IPR001345">
    <property type="entry name" value="PG/BPGM_mutase_AS"/>
</dbReference>
<feature type="compositionally biased region" description="Low complexity" evidence="11">
    <location>
        <begin position="28"/>
        <end position="43"/>
    </location>
</feature>
<dbReference type="AlphaFoldDB" id="A0A6P6YIR9"/>
<feature type="active site" description="Proton donor/acceptor" evidence="9">
    <location>
        <position position="363"/>
    </location>
</feature>
<evidence type="ECO:0000313" key="13">
    <source>
        <dbReference type="Proteomes" id="UP000515146"/>
    </source>
</evidence>
<feature type="compositionally biased region" description="Acidic residues" evidence="11">
    <location>
        <begin position="609"/>
        <end position="625"/>
    </location>
</feature>
<dbReference type="SUPFAM" id="SSF53254">
    <property type="entry name" value="Phosphoglycerate mutase-like"/>
    <property type="match status" value="1"/>
</dbReference>
<keyword evidence="13" id="KW-1185">Reference proteome</keyword>
<evidence type="ECO:0000256" key="9">
    <source>
        <dbReference type="PIRSR" id="PIRSR613078-1"/>
    </source>
</evidence>
<dbReference type="CDD" id="cd07067">
    <property type="entry name" value="HP_PGM_like"/>
    <property type="match status" value="1"/>
</dbReference>
<dbReference type="InParanoid" id="A0A6P6YIR9"/>
<dbReference type="GO" id="GO:0004331">
    <property type="term" value="F:fructose-2,6-bisphosphate 2-phosphatase activity"/>
    <property type="evidence" value="ECO:0007669"/>
    <property type="project" value="TreeGrafter"/>
</dbReference>
<keyword evidence="5" id="KW-0418">Kinase</keyword>
<dbReference type="PANTHER" id="PTHR10606:SF44">
    <property type="entry name" value="6-PHOSPHOFRUCTO 2-KINASE_FRUCTOSE 2,6-BISPHOSPHATASE LONG FORM"/>
    <property type="match status" value="1"/>
</dbReference>
<evidence type="ECO:0000256" key="8">
    <source>
        <dbReference type="ARBA" id="ARBA00023268"/>
    </source>
</evidence>
<gene>
    <name evidence="14" type="primary">LOC113798746</name>
</gene>
<feature type="region of interest" description="Disordered" evidence="11">
    <location>
        <begin position="498"/>
        <end position="524"/>
    </location>
</feature>
<dbReference type="FunFam" id="3.40.50.300:FF:000047">
    <property type="entry name" value="6-phosphofructo-2-kinase/fructose-2, 6-bisphosphatase 3 isoform 2"/>
    <property type="match status" value="1"/>
</dbReference>
<keyword evidence="8" id="KW-0511">Multifunctional enzyme</keyword>
<reference evidence="14" key="1">
    <citation type="submission" date="2025-08" db="UniProtKB">
        <authorList>
            <consortium name="RefSeq"/>
        </authorList>
    </citation>
    <scope>IDENTIFICATION</scope>
    <source>
        <strain evidence="14">Airmid</strain>
    </source>
</reference>
<comment type="similarity">
    <text evidence="1">In the C-terminal section; belongs to the phosphoglycerate mutase family.</text>
</comment>
<dbReference type="FunFam" id="3.40.50.1240:FF:000001">
    <property type="entry name" value="6-phosphofructo-2-kinase/fructose-2, 6-bisphosphatase 3 isoform 2"/>
    <property type="match status" value="1"/>
</dbReference>
<evidence type="ECO:0000256" key="1">
    <source>
        <dbReference type="ARBA" id="ARBA00008408"/>
    </source>
</evidence>
<evidence type="ECO:0000256" key="5">
    <source>
        <dbReference type="ARBA" id="ARBA00022777"/>
    </source>
</evidence>
<dbReference type="SMART" id="SM00855">
    <property type="entry name" value="PGAM"/>
    <property type="match status" value="1"/>
</dbReference>
<evidence type="ECO:0000256" key="6">
    <source>
        <dbReference type="ARBA" id="ARBA00022801"/>
    </source>
</evidence>
<feature type="region of interest" description="Disordered" evidence="11">
    <location>
        <begin position="1"/>
        <end position="66"/>
    </location>
</feature>
<evidence type="ECO:0000256" key="2">
    <source>
        <dbReference type="ARBA" id="ARBA00022553"/>
    </source>
</evidence>
<dbReference type="Proteomes" id="UP000515146">
    <property type="component" value="Unplaced"/>
</dbReference>
<dbReference type="InterPro" id="IPR013079">
    <property type="entry name" value="6Phosfructo_kin"/>
</dbReference>
<dbReference type="RefSeq" id="XP_027205127.1">
    <property type="nucleotide sequence ID" value="XM_027349326.1"/>
</dbReference>
<keyword evidence="4" id="KW-0547">Nucleotide-binding</keyword>
<organism evidence="13 14">
    <name type="scientific">Dermatophagoides pteronyssinus</name>
    <name type="common">European house dust mite</name>
    <dbReference type="NCBI Taxonomy" id="6956"/>
    <lineage>
        <taxon>Eukaryota</taxon>
        <taxon>Metazoa</taxon>
        <taxon>Ecdysozoa</taxon>
        <taxon>Arthropoda</taxon>
        <taxon>Chelicerata</taxon>
        <taxon>Arachnida</taxon>
        <taxon>Acari</taxon>
        <taxon>Acariformes</taxon>
        <taxon>Sarcoptiformes</taxon>
        <taxon>Astigmata</taxon>
        <taxon>Psoroptidia</taxon>
        <taxon>Analgoidea</taxon>
        <taxon>Pyroglyphidae</taxon>
        <taxon>Dermatophagoidinae</taxon>
        <taxon>Dermatophagoides</taxon>
    </lineage>
</organism>
<dbReference type="Gene3D" id="3.40.50.300">
    <property type="entry name" value="P-loop containing nucleotide triphosphate hydrolases"/>
    <property type="match status" value="1"/>
</dbReference>
<feature type="region of interest" description="Disordered" evidence="11">
    <location>
        <begin position="604"/>
        <end position="632"/>
    </location>
</feature>
<dbReference type="InterPro" id="IPR003094">
    <property type="entry name" value="6Pfruct_kin"/>
</dbReference>
<dbReference type="Pfam" id="PF00300">
    <property type="entry name" value="His_Phos_1"/>
    <property type="match status" value="1"/>
</dbReference>
<dbReference type="InterPro" id="IPR027417">
    <property type="entry name" value="P-loop_NTPase"/>
</dbReference>
<dbReference type="KEGG" id="dpte:113798746"/>
<evidence type="ECO:0000256" key="4">
    <source>
        <dbReference type="ARBA" id="ARBA00022741"/>
    </source>
</evidence>
<dbReference type="Gene3D" id="3.40.50.1240">
    <property type="entry name" value="Phosphoglycerate mutase-like"/>
    <property type="match status" value="1"/>
</dbReference>
<accession>A0A6P6YIR9</accession>
<protein>
    <submittedName>
        <fullName evidence="14">6-phosphofructo-2-kinase/fructose-2, 6-bisphosphatase 1-like isoform X1</fullName>
    </submittedName>
</protein>
<dbReference type="InterPro" id="IPR013078">
    <property type="entry name" value="His_Pase_superF_clade-1"/>
</dbReference>
<keyword evidence="3" id="KW-0808">Transferase</keyword>
<sequence>MTVVAENNNNDQQNKQQPKQPSPPPSTPSVSQSNLQSPQQAQPPLHPPQRKISTSSGAKPFPIRGDRTTTYVNIPHVIAMVGLPARGKTYIGKKLTRYMNWIGIKTRVFNVGEYRRQATKLYRNHDFFRPDNKDAQVIRSQCALAALKDMCMWLEDGNGELAVYDATNTTFERRELINEFVVEKYGFKLFFVESYCNDPQIIEANVKEVKVHSPDYRDMSQDEALRDFMVRISHYEQVYEPLCEEREKQLSFMRIFNAGERVLVHRHEGHIQSRVVYYLMNIHITPRSIYLTRHGESVYNLLGRIGGDAELSERGWEYSRALAQYIHEQAIPRLRVWTSQLKRTCQTSELIQAPQERWKALNEIDAGICEEMTYEEIQQKYPEEFALRDQNKFHYRYPKGESYEDLVARLEPVIMELERQENVLVVAHQAVIRCLLAYFLDKPQEELPYLKVPLHTIMKLTPVAYGCELEEIKVPIPAVNTHREKPMRVATIQQDFNNGRSRSSSLISSSSGPHSPITLHGSNNGLGKKFRFIMDRQSKEQQQQQQNNFDSINHHLERIDDDEQHEKDKEWFTPYRSPPTTASIDGIPDLIISNEKNVLISTEFKSNSDNDDGDGNDDDDNDDDDRLSSLSSSLPTLNRLNIMMEYNRYRKISAPSSSFTFNRTTQQFHLKQLRQILGSEYFDF</sequence>
<feature type="domain" description="6-phosphofructo-2-kinase" evidence="12">
    <location>
        <begin position="69"/>
        <end position="286"/>
    </location>
</feature>
<dbReference type="CTD" id="32938"/>
<dbReference type="PRINTS" id="PR00991">
    <property type="entry name" value="6PFRUCTKNASE"/>
</dbReference>
<evidence type="ECO:0000313" key="14">
    <source>
        <dbReference type="RefSeq" id="XP_027205127.1"/>
    </source>
</evidence>
<name>A0A6P6YIR9_DERPT</name>
<dbReference type="GO" id="GO:0006000">
    <property type="term" value="P:fructose metabolic process"/>
    <property type="evidence" value="ECO:0007669"/>
    <property type="project" value="InterPro"/>
</dbReference>
<feature type="compositionally biased region" description="Basic and acidic residues" evidence="11">
    <location>
        <begin position="560"/>
        <end position="571"/>
    </location>
</feature>
<dbReference type="Pfam" id="PF01591">
    <property type="entry name" value="6PF2K"/>
    <property type="match status" value="1"/>
</dbReference>
<dbReference type="PANTHER" id="PTHR10606">
    <property type="entry name" value="6-PHOSPHOFRUCTO-2-KINASE/FRUCTOSE-2,6-BISPHOSPHATASE"/>
    <property type="match status" value="1"/>
</dbReference>
<dbReference type="OrthoDB" id="267323at2759"/>
<dbReference type="PROSITE" id="PS00175">
    <property type="entry name" value="PG_MUTASE"/>
    <property type="match status" value="1"/>
</dbReference>
<feature type="compositionally biased region" description="Low complexity" evidence="11">
    <location>
        <begin position="7"/>
        <end position="19"/>
    </location>
</feature>
<evidence type="ECO:0000256" key="11">
    <source>
        <dbReference type="SAM" id="MobiDB-lite"/>
    </source>
</evidence>
<dbReference type="GO" id="GO:0005524">
    <property type="term" value="F:ATP binding"/>
    <property type="evidence" value="ECO:0007669"/>
    <property type="project" value="UniProtKB-KW"/>
</dbReference>
<dbReference type="InterPro" id="IPR029033">
    <property type="entry name" value="His_PPase_superfam"/>
</dbReference>
<evidence type="ECO:0000256" key="3">
    <source>
        <dbReference type="ARBA" id="ARBA00022679"/>
    </source>
</evidence>
<keyword evidence="2" id="KW-0597">Phosphoprotein</keyword>
<feature type="compositionally biased region" description="Low complexity" evidence="11">
    <location>
        <begin position="499"/>
        <end position="517"/>
    </location>
</feature>
<evidence type="ECO:0000256" key="7">
    <source>
        <dbReference type="ARBA" id="ARBA00022840"/>
    </source>
</evidence>
<proteinExistence type="inferred from homology"/>
<dbReference type="GO" id="GO:0003873">
    <property type="term" value="F:6-phosphofructo-2-kinase activity"/>
    <property type="evidence" value="ECO:0007669"/>
    <property type="project" value="InterPro"/>
</dbReference>
<keyword evidence="7" id="KW-0067">ATP-binding</keyword>
<dbReference type="FunCoup" id="A0A6P6YIR9">
    <property type="interactions" value="679"/>
</dbReference>
<dbReference type="SUPFAM" id="SSF52540">
    <property type="entry name" value="P-loop containing nucleoside triphosphate hydrolases"/>
    <property type="match status" value="1"/>
</dbReference>